<name>A0A117ECQ5_STRSC</name>
<reference evidence="3" key="3">
    <citation type="submission" date="2016-02" db="EMBL/GenBank/DDBJ databases">
        <title>Draft genome of pathogenic Streptomyces sp. in Japan.</title>
        <authorList>
            <person name="Tomihama T."/>
            <person name="Ikenaga M."/>
            <person name="Sakai M."/>
            <person name="Okubo T."/>
            <person name="Ikeda S."/>
        </authorList>
    </citation>
    <scope>NUCLEOTIDE SEQUENCE [LARGE SCALE GENOMIC DNA]</scope>
    <source>
        <strain evidence="3">S58</strain>
    </source>
</reference>
<evidence type="ECO:0000256" key="1">
    <source>
        <dbReference type="SAM" id="MobiDB-lite"/>
    </source>
</evidence>
<gene>
    <name evidence="2" type="ORF">SsS58_01054</name>
</gene>
<comment type="caution">
    <text evidence="2">The sequence shown here is derived from an EMBL/GenBank/DDBJ whole genome shotgun (WGS) entry which is preliminary data.</text>
</comment>
<sequence>MTPAHHAAVLDDGVVFALYPARPDRQTDALRPGLRVDGTKSTPPLSPGRHLLTDPDGRTVEVHST</sequence>
<organism evidence="2 3">
    <name type="scientific">Streptomyces scabiei</name>
    <dbReference type="NCBI Taxonomy" id="1930"/>
    <lineage>
        <taxon>Bacteria</taxon>
        <taxon>Bacillati</taxon>
        <taxon>Actinomycetota</taxon>
        <taxon>Actinomycetes</taxon>
        <taxon>Kitasatosporales</taxon>
        <taxon>Streptomycetaceae</taxon>
        <taxon>Streptomyces</taxon>
    </lineage>
</organism>
<dbReference type="EMBL" id="BCMM01000003">
    <property type="protein sequence ID" value="GAQ60712.1"/>
    <property type="molecule type" value="Genomic_DNA"/>
</dbReference>
<reference evidence="2 3" key="2">
    <citation type="journal article" date="2016" name="Genome Announc.">
        <title>Draft Genome Sequences of Streptomyces scabiei S58, Streptomyces turgidiscabies T45, and Streptomyces acidiscabies a10, the Pathogens of Potato Common Scab, Isolated in Japan.</title>
        <authorList>
            <person name="Tomihama T."/>
            <person name="Nishi Y."/>
            <person name="Sakai M."/>
            <person name="Ikenaga M."/>
            <person name="Okubo T."/>
            <person name="Ikeda S."/>
        </authorList>
    </citation>
    <scope>NUCLEOTIDE SEQUENCE [LARGE SCALE GENOMIC DNA]</scope>
    <source>
        <strain evidence="2 3">S58</strain>
    </source>
</reference>
<feature type="region of interest" description="Disordered" evidence="1">
    <location>
        <begin position="23"/>
        <end position="65"/>
    </location>
</feature>
<feature type="compositionally biased region" description="Basic and acidic residues" evidence="1">
    <location>
        <begin position="51"/>
        <end position="65"/>
    </location>
</feature>
<evidence type="ECO:0008006" key="4">
    <source>
        <dbReference type="Google" id="ProtNLM"/>
    </source>
</evidence>
<dbReference type="Proteomes" id="UP000067448">
    <property type="component" value="Unassembled WGS sequence"/>
</dbReference>
<evidence type="ECO:0000313" key="2">
    <source>
        <dbReference type="EMBL" id="GAQ60712.1"/>
    </source>
</evidence>
<evidence type="ECO:0000313" key="3">
    <source>
        <dbReference type="Proteomes" id="UP000067448"/>
    </source>
</evidence>
<accession>A0A117ECQ5</accession>
<protein>
    <recommendedName>
        <fullName evidence="4">Glyoxalase-like domain-containing protein</fullName>
    </recommendedName>
</protein>
<dbReference type="RefSeq" id="WP_199845363.1">
    <property type="nucleotide sequence ID" value="NZ_BCMM01000003.1"/>
</dbReference>
<proteinExistence type="predicted"/>
<reference evidence="3" key="1">
    <citation type="submission" date="2015-11" db="EMBL/GenBank/DDBJ databases">
        <authorList>
            <consortium name="Cross-ministerial Strategic Innovation Promotion Program (SIP) consortium"/>
            <person name="Tomihama T."/>
            <person name="Ikenaga M."/>
            <person name="Sakai M."/>
            <person name="Okubo T."/>
            <person name="Ikeda S."/>
        </authorList>
    </citation>
    <scope>NUCLEOTIDE SEQUENCE [LARGE SCALE GENOMIC DNA]</scope>
    <source>
        <strain evidence="3">S58</strain>
    </source>
</reference>
<dbReference type="AlphaFoldDB" id="A0A117ECQ5"/>